<dbReference type="AlphaFoldDB" id="A0A8C9M2M5"/>
<feature type="transmembrane region" description="Helical" evidence="2">
    <location>
        <begin position="65"/>
        <end position="84"/>
    </location>
</feature>
<reference evidence="3" key="2">
    <citation type="submission" date="2025-09" db="UniProtKB">
        <authorList>
            <consortium name="Ensembl"/>
        </authorList>
    </citation>
    <scope>IDENTIFICATION</scope>
</reference>
<evidence type="ECO:0008006" key="5">
    <source>
        <dbReference type="Google" id="ProtNLM"/>
    </source>
</evidence>
<evidence type="ECO:0000313" key="3">
    <source>
        <dbReference type="Ensembl" id="ENSPTIP00000003887.1"/>
    </source>
</evidence>
<dbReference type="Ensembl" id="ENSPTIT00000007602.1">
    <property type="protein sequence ID" value="ENSPTIP00000003887.1"/>
    <property type="gene ID" value="ENSPTIG00000006529.1"/>
</dbReference>
<sequence length="120" mass="12959">MLSLKILCPSFSFFLILFACLIVGSQILLLSSIHILFCSVILQGLRVVFVFLLPLTSRSGLKPRVVFVPFFLCPGLFWAAYLPGPRACLFSFLSPRADPSKSSSQERAGATLSAGISSGS</sequence>
<name>A0A8C9M2M5_PANTA</name>
<organism evidence="3 4">
    <name type="scientific">Panthera tigris altaica</name>
    <name type="common">Siberian tiger</name>
    <dbReference type="NCBI Taxonomy" id="74533"/>
    <lineage>
        <taxon>Eukaryota</taxon>
        <taxon>Metazoa</taxon>
        <taxon>Chordata</taxon>
        <taxon>Craniata</taxon>
        <taxon>Vertebrata</taxon>
        <taxon>Euteleostomi</taxon>
        <taxon>Mammalia</taxon>
        <taxon>Eutheria</taxon>
        <taxon>Laurasiatheria</taxon>
        <taxon>Carnivora</taxon>
        <taxon>Feliformia</taxon>
        <taxon>Felidae</taxon>
        <taxon>Pantherinae</taxon>
        <taxon>Panthera</taxon>
    </lineage>
</organism>
<proteinExistence type="predicted"/>
<evidence type="ECO:0000313" key="4">
    <source>
        <dbReference type="Proteomes" id="UP000675900"/>
    </source>
</evidence>
<protein>
    <recommendedName>
        <fullName evidence="5">Transmembrane protein</fullName>
    </recommendedName>
</protein>
<keyword evidence="2" id="KW-0472">Membrane</keyword>
<keyword evidence="2" id="KW-0812">Transmembrane</keyword>
<keyword evidence="2" id="KW-1133">Transmembrane helix</keyword>
<reference evidence="3" key="1">
    <citation type="submission" date="2025-08" db="UniProtKB">
        <authorList>
            <consortium name="Ensembl"/>
        </authorList>
    </citation>
    <scope>IDENTIFICATION</scope>
</reference>
<accession>A0A8C9M2M5</accession>
<keyword evidence="4" id="KW-1185">Reference proteome</keyword>
<evidence type="ECO:0000256" key="1">
    <source>
        <dbReference type="SAM" id="MobiDB-lite"/>
    </source>
</evidence>
<evidence type="ECO:0000256" key="2">
    <source>
        <dbReference type="SAM" id="Phobius"/>
    </source>
</evidence>
<feature type="region of interest" description="Disordered" evidence="1">
    <location>
        <begin position="96"/>
        <end position="120"/>
    </location>
</feature>
<feature type="transmembrane region" description="Helical" evidence="2">
    <location>
        <begin position="7"/>
        <end position="27"/>
    </location>
</feature>
<feature type="transmembrane region" description="Helical" evidence="2">
    <location>
        <begin position="33"/>
        <end position="53"/>
    </location>
</feature>
<dbReference type="Proteomes" id="UP000675900">
    <property type="component" value="Unassembled WGS sequence"/>
</dbReference>
<dbReference type="PROSITE" id="PS51257">
    <property type="entry name" value="PROKAR_LIPOPROTEIN"/>
    <property type="match status" value="1"/>
</dbReference>